<dbReference type="PROSITE" id="PS51195">
    <property type="entry name" value="Q_MOTIF"/>
    <property type="match status" value="1"/>
</dbReference>
<dbReference type="GO" id="GO:0016787">
    <property type="term" value="F:hydrolase activity"/>
    <property type="evidence" value="ECO:0007669"/>
    <property type="project" value="UniProtKB-KW"/>
</dbReference>
<feature type="short sequence motif" description="Q motif" evidence="6">
    <location>
        <begin position="227"/>
        <end position="255"/>
    </location>
</feature>
<protein>
    <recommendedName>
        <fullName evidence="7">ATP-dependent RNA helicase</fullName>
        <ecNumber evidence="7">3.6.4.13</ecNumber>
    </recommendedName>
</protein>
<evidence type="ECO:0000256" key="8">
    <source>
        <dbReference type="SAM" id="MobiDB-lite"/>
    </source>
</evidence>
<reference evidence="12" key="1">
    <citation type="submission" date="2021-06" db="EMBL/GenBank/DDBJ databases">
        <authorList>
            <person name="Kallberg Y."/>
            <person name="Tangrot J."/>
            <person name="Rosling A."/>
        </authorList>
    </citation>
    <scope>NUCLEOTIDE SEQUENCE</scope>
    <source>
        <strain evidence="12">MA453B</strain>
    </source>
</reference>
<evidence type="ECO:0000256" key="7">
    <source>
        <dbReference type="RuleBase" id="RU365068"/>
    </source>
</evidence>
<dbReference type="Gene3D" id="3.40.50.300">
    <property type="entry name" value="P-loop containing nucleotide triphosphate hydrolases"/>
    <property type="match status" value="2"/>
</dbReference>
<comment type="function">
    <text evidence="7">RNA helicase.</text>
</comment>
<dbReference type="EMBL" id="CAJVPY010002682">
    <property type="protein sequence ID" value="CAG8569006.1"/>
    <property type="molecule type" value="Genomic_DNA"/>
</dbReference>
<comment type="domain">
    <text evidence="7">The Q motif is unique to and characteristic of the DEAD box family of RNA helicases and controls ATP binding and hydrolysis.</text>
</comment>
<keyword evidence="4 7" id="KW-0067">ATP-binding</keyword>
<feature type="region of interest" description="Disordered" evidence="8">
    <location>
        <begin position="174"/>
        <end position="214"/>
    </location>
</feature>
<feature type="compositionally biased region" description="Polar residues" evidence="8">
    <location>
        <begin position="152"/>
        <end position="162"/>
    </location>
</feature>
<dbReference type="AlphaFoldDB" id="A0A9N9BMA5"/>
<sequence length="601" mass="67690">MTETPDLLKAIQDIQSSLAVLPDIQVKIAKLTEAISALVPPERKDSQKVVTNGVSGLSISPTSPTVETIGSTNEPINDLSNIKQLSEKDLSSIKVVSSESQNNLGESSDKTKKRMSVAERRKSRRARKKQVTSQSQGESSSNEANEAEIDQKSTPENQPQKIQEQDNALIRDGVAPAQPKPQPLPRAPARNKINRAIYRSGSREPDKKSGNVYPRETLQDNYKLSVSTFEEMKLRSELLRGIRALGHDQPTSIQKRAIKAILTRRDVIVQVPRSEERTLTYLIGLLQHVDPRDTFCQGIVLVHSKDLCFAIQDLIQVMAKHRQITWSACVGGYPVRQDIEKLKSVGQQIIIGTPGRLIDLMSERRGFDISHVKMVVVEDSCIMFNSTFRTQALDIIHRSPSRAQRVFMTTATTFTLADIKRILTPNAYIILSDVHMSEGLELFYTLVEKEELKLNSLCELYKTSDMGKSIIFCDNGERVDWLADKLSALFENIEVFPLHSMTNQTERHEIIKSFWQSSSPAIVVTTDSFAAVLSFKPVKYSIHFDLPYKKEDYHDRICCCGGYGSPGTVINILMRNQLYDLGLLERYFRIQSKELPEKTPI</sequence>
<feature type="region of interest" description="Disordered" evidence="8">
    <location>
        <begin position="93"/>
        <end position="162"/>
    </location>
</feature>
<dbReference type="SMART" id="SM00490">
    <property type="entry name" value="HELICc"/>
    <property type="match status" value="1"/>
</dbReference>
<dbReference type="SMART" id="SM00487">
    <property type="entry name" value="DEXDc"/>
    <property type="match status" value="1"/>
</dbReference>
<organism evidence="12 13">
    <name type="scientific">Dentiscutata erythropus</name>
    <dbReference type="NCBI Taxonomy" id="1348616"/>
    <lineage>
        <taxon>Eukaryota</taxon>
        <taxon>Fungi</taxon>
        <taxon>Fungi incertae sedis</taxon>
        <taxon>Mucoromycota</taxon>
        <taxon>Glomeromycotina</taxon>
        <taxon>Glomeromycetes</taxon>
        <taxon>Diversisporales</taxon>
        <taxon>Gigasporaceae</taxon>
        <taxon>Dentiscutata</taxon>
    </lineage>
</organism>
<name>A0A9N9BMA5_9GLOM</name>
<dbReference type="Pfam" id="PF00271">
    <property type="entry name" value="Helicase_C"/>
    <property type="match status" value="1"/>
</dbReference>
<dbReference type="Pfam" id="PF00270">
    <property type="entry name" value="DEAD"/>
    <property type="match status" value="1"/>
</dbReference>
<feature type="domain" description="Helicase C-terminal" evidence="10">
    <location>
        <begin position="439"/>
        <end position="601"/>
    </location>
</feature>
<feature type="domain" description="Helicase ATP-binding" evidence="9">
    <location>
        <begin position="258"/>
        <end position="431"/>
    </location>
</feature>
<keyword evidence="3 7" id="KW-0347">Helicase</keyword>
<dbReference type="PANTHER" id="PTHR24031">
    <property type="entry name" value="RNA HELICASE"/>
    <property type="match status" value="1"/>
</dbReference>
<comment type="caution">
    <text evidence="12">The sequence shown here is derived from an EMBL/GenBank/DDBJ whole genome shotgun (WGS) entry which is preliminary data.</text>
</comment>
<dbReference type="GO" id="GO:0005524">
    <property type="term" value="F:ATP binding"/>
    <property type="evidence" value="ECO:0007669"/>
    <property type="project" value="UniProtKB-UniRule"/>
</dbReference>
<proteinExistence type="inferred from homology"/>
<comment type="similarity">
    <text evidence="7">Belongs to the DEAD box helicase family.</text>
</comment>
<dbReference type="GO" id="GO:0003723">
    <property type="term" value="F:RNA binding"/>
    <property type="evidence" value="ECO:0007669"/>
    <property type="project" value="UniProtKB-UniRule"/>
</dbReference>
<evidence type="ECO:0000256" key="6">
    <source>
        <dbReference type="PROSITE-ProRule" id="PRU00552"/>
    </source>
</evidence>
<dbReference type="InterPro" id="IPR027417">
    <property type="entry name" value="P-loop_NTPase"/>
</dbReference>
<evidence type="ECO:0000313" key="12">
    <source>
        <dbReference type="EMBL" id="CAG8569006.1"/>
    </source>
</evidence>
<evidence type="ECO:0000259" key="11">
    <source>
        <dbReference type="PROSITE" id="PS51195"/>
    </source>
</evidence>
<dbReference type="PROSITE" id="PS51192">
    <property type="entry name" value="HELICASE_ATP_BIND_1"/>
    <property type="match status" value="1"/>
</dbReference>
<feature type="region of interest" description="Disordered" evidence="8">
    <location>
        <begin position="55"/>
        <end position="75"/>
    </location>
</feature>
<dbReference type="InterPro" id="IPR011545">
    <property type="entry name" value="DEAD/DEAH_box_helicase_dom"/>
</dbReference>
<dbReference type="OrthoDB" id="4726at2759"/>
<feature type="compositionally biased region" description="Low complexity" evidence="8">
    <location>
        <begin position="133"/>
        <end position="144"/>
    </location>
</feature>
<keyword evidence="13" id="KW-1185">Reference proteome</keyword>
<keyword evidence="2 7" id="KW-0378">Hydrolase</keyword>
<evidence type="ECO:0000256" key="4">
    <source>
        <dbReference type="ARBA" id="ARBA00022840"/>
    </source>
</evidence>
<dbReference type="InterPro" id="IPR001650">
    <property type="entry name" value="Helicase_C-like"/>
</dbReference>
<accession>A0A9N9BMA5</accession>
<gene>
    <name evidence="12" type="ORF">DERYTH_LOCUS6111</name>
</gene>
<dbReference type="PROSITE" id="PS51194">
    <property type="entry name" value="HELICASE_CTER"/>
    <property type="match status" value="1"/>
</dbReference>
<evidence type="ECO:0000256" key="5">
    <source>
        <dbReference type="ARBA" id="ARBA00022884"/>
    </source>
</evidence>
<comment type="catalytic activity">
    <reaction evidence="7">
        <text>ATP + H2O = ADP + phosphate + H(+)</text>
        <dbReference type="Rhea" id="RHEA:13065"/>
        <dbReference type="ChEBI" id="CHEBI:15377"/>
        <dbReference type="ChEBI" id="CHEBI:15378"/>
        <dbReference type="ChEBI" id="CHEBI:30616"/>
        <dbReference type="ChEBI" id="CHEBI:43474"/>
        <dbReference type="ChEBI" id="CHEBI:456216"/>
        <dbReference type="EC" id="3.6.4.13"/>
    </reaction>
</comment>
<evidence type="ECO:0000313" key="13">
    <source>
        <dbReference type="Proteomes" id="UP000789405"/>
    </source>
</evidence>
<evidence type="ECO:0000256" key="2">
    <source>
        <dbReference type="ARBA" id="ARBA00022801"/>
    </source>
</evidence>
<evidence type="ECO:0000256" key="1">
    <source>
        <dbReference type="ARBA" id="ARBA00022741"/>
    </source>
</evidence>
<feature type="compositionally biased region" description="Basic residues" evidence="8">
    <location>
        <begin position="111"/>
        <end position="130"/>
    </location>
</feature>
<dbReference type="GO" id="GO:0003724">
    <property type="term" value="F:RNA helicase activity"/>
    <property type="evidence" value="ECO:0007669"/>
    <property type="project" value="UniProtKB-EC"/>
</dbReference>
<dbReference type="InterPro" id="IPR014014">
    <property type="entry name" value="RNA_helicase_DEAD_Q_motif"/>
</dbReference>
<dbReference type="SUPFAM" id="SSF52540">
    <property type="entry name" value="P-loop containing nucleoside triphosphate hydrolases"/>
    <property type="match status" value="2"/>
</dbReference>
<evidence type="ECO:0000256" key="3">
    <source>
        <dbReference type="ARBA" id="ARBA00022806"/>
    </source>
</evidence>
<dbReference type="InterPro" id="IPR014001">
    <property type="entry name" value="Helicase_ATP-bd"/>
</dbReference>
<feature type="domain" description="DEAD-box RNA helicase Q" evidence="11">
    <location>
        <begin position="227"/>
        <end position="255"/>
    </location>
</feature>
<dbReference type="Proteomes" id="UP000789405">
    <property type="component" value="Unassembled WGS sequence"/>
</dbReference>
<evidence type="ECO:0000259" key="9">
    <source>
        <dbReference type="PROSITE" id="PS51192"/>
    </source>
</evidence>
<dbReference type="EC" id="3.6.4.13" evidence="7"/>
<evidence type="ECO:0000259" key="10">
    <source>
        <dbReference type="PROSITE" id="PS51194"/>
    </source>
</evidence>
<feature type="compositionally biased region" description="Polar residues" evidence="8">
    <location>
        <begin position="94"/>
        <end position="106"/>
    </location>
</feature>
<keyword evidence="1 7" id="KW-0547">Nucleotide-binding</keyword>
<keyword evidence="5 7" id="KW-0694">RNA-binding</keyword>